<feature type="repeat" description="ANK" evidence="3">
    <location>
        <begin position="575"/>
        <end position="607"/>
    </location>
</feature>
<feature type="domain" description="GPI inositol-deacylase winged helix" evidence="4">
    <location>
        <begin position="179"/>
        <end position="256"/>
    </location>
</feature>
<dbReference type="KEGG" id="amus:LMH87_001711"/>
<feature type="repeat" description="ANK" evidence="3">
    <location>
        <begin position="509"/>
        <end position="541"/>
    </location>
</feature>
<evidence type="ECO:0000256" key="2">
    <source>
        <dbReference type="ARBA" id="ARBA00023043"/>
    </source>
</evidence>
<evidence type="ECO:0000259" key="4">
    <source>
        <dbReference type="Pfam" id="PF22939"/>
    </source>
</evidence>
<dbReference type="Pfam" id="PF12796">
    <property type="entry name" value="Ank_2"/>
    <property type="match status" value="2"/>
</dbReference>
<dbReference type="PANTHER" id="PTHR24201:SF16">
    <property type="entry name" value="ANKYRIN-1-LIKE-RELATED"/>
    <property type="match status" value="1"/>
</dbReference>
<evidence type="ECO:0000313" key="6">
    <source>
        <dbReference type="Proteomes" id="UP001144673"/>
    </source>
</evidence>
<sequence length="697" mass="76889">MDEYIRCLRAIVDARSKVFIVLDALDECTSGSDECEDRSLHKFLDVIFQLQVTGNVNLLATSRFIPDISKRFDAALVQEVRASSDDITSYVSTEVKLMGGKIKGDDELQAVIKKTILEAVDGMFLMARLYIQSLRACMMTKRKVKEALERFARQQFASDTNRTHRAYDEAVLRIDSQNKEYQITARHALLWITYAERPLTANELIHALAVEGGKPSFDEDNVAHIEDVVSVCAGLVALDDKSGIIRLVHYTAYEYFQGTRPDWFQKTHSDITSLCVTYLSYDIFTSDPEFSELPEFPGEFTPPRRTKAYHLYSYAAAYWGHHARRAGASAVDTCMIKFLDNAHQVKASWAALLAAQNAEGKWPYAMHNTQATGIHLASYFGIQEAVQRLLAKEGNANHDDGAENASENSEEFSSQALNVAMNFGQEGAAVRFIERGAGIHSNERRSHFVHSAAQHGMYLALERLLSLGADPNMVDRFLFPLRAAASRGCEKSVTLLLGRGCRIDDCDEISGTALKAAVKSNQTKIVELLLDHGADPNIGASYVASTPLWSAADIGHAEVVLPLIERGANINVIGDWGTPLSQAAAKGHADIVRILLDRGADIDLPDMRGNTPLCRAAGARHTEVIQLLLDRGAEISAVNHKGDSPLHMAAEVERLASFQPLLHRGAYFGATNKKRDSPLNWAARWGHIASYGPARSC</sequence>
<reference evidence="5" key="1">
    <citation type="journal article" date="2023" name="Access Microbiol">
        <title>De-novo genome assembly for Akanthomyces muscarius, a biocontrol agent of insect agricultural pests.</title>
        <authorList>
            <person name="Erdos Z."/>
            <person name="Studholme D.J."/>
            <person name="Raymond B."/>
            <person name="Sharma M."/>
        </authorList>
    </citation>
    <scope>NUCLEOTIDE SEQUENCE</scope>
    <source>
        <strain evidence="5">Ve6</strain>
    </source>
</reference>
<dbReference type="PROSITE" id="PS50088">
    <property type="entry name" value="ANK_REPEAT"/>
    <property type="match status" value="5"/>
</dbReference>
<organism evidence="5 6">
    <name type="scientific">Akanthomyces muscarius</name>
    <name type="common">Entomopathogenic fungus</name>
    <name type="synonym">Lecanicillium muscarium</name>
    <dbReference type="NCBI Taxonomy" id="2231603"/>
    <lineage>
        <taxon>Eukaryota</taxon>
        <taxon>Fungi</taxon>
        <taxon>Dikarya</taxon>
        <taxon>Ascomycota</taxon>
        <taxon>Pezizomycotina</taxon>
        <taxon>Sordariomycetes</taxon>
        <taxon>Hypocreomycetidae</taxon>
        <taxon>Hypocreales</taxon>
        <taxon>Cordycipitaceae</taxon>
        <taxon>Akanthomyces</taxon>
    </lineage>
</organism>
<protein>
    <recommendedName>
        <fullName evidence="4">GPI inositol-deacylase winged helix domain-containing protein</fullName>
    </recommendedName>
</protein>
<gene>
    <name evidence="5" type="ORF">LMH87_001711</name>
</gene>
<dbReference type="AlphaFoldDB" id="A0A9W8Q4V1"/>
<dbReference type="Proteomes" id="UP001144673">
    <property type="component" value="Chromosome 3"/>
</dbReference>
<comment type="caution">
    <text evidence="5">The sequence shown here is derived from an EMBL/GenBank/DDBJ whole genome shotgun (WGS) entry which is preliminary data.</text>
</comment>
<dbReference type="Pfam" id="PF22939">
    <property type="entry name" value="WHD_GPIID"/>
    <property type="match status" value="1"/>
</dbReference>
<proteinExistence type="predicted"/>
<keyword evidence="2 3" id="KW-0040">ANK repeat</keyword>
<name>A0A9W8Q4V1_AKAMU</name>
<dbReference type="EMBL" id="JAJHUN010000010">
    <property type="protein sequence ID" value="KAJ4147167.1"/>
    <property type="molecule type" value="Genomic_DNA"/>
</dbReference>
<dbReference type="PROSITE" id="PS50297">
    <property type="entry name" value="ANK_REP_REGION"/>
    <property type="match status" value="5"/>
</dbReference>
<accession>A0A9W8Q4V1</accession>
<dbReference type="GeneID" id="80888870"/>
<dbReference type="InterPro" id="IPR054471">
    <property type="entry name" value="GPIID_WHD"/>
</dbReference>
<feature type="repeat" description="ANK" evidence="3">
    <location>
        <begin position="543"/>
        <end position="575"/>
    </location>
</feature>
<dbReference type="GO" id="GO:0005634">
    <property type="term" value="C:nucleus"/>
    <property type="evidence" value="ECO:0007669"/>
    <property type="project" value="TreeGrafter"/>
</dbReference>
<dbReference type="InterPro" id="IPR002110">
    <property type="entry name" value="Ankyrin_rpt"/>
</dbReference>
<dbReference type="InterPro" id="IPR050776">
    <property type="entry name" value="Ank_Repeat/CDKN_Inhibitor"/>
</dbReference>
<dbReference type="InterPro" id="IPR036770">
    <property type="entry name" value="Ankyrin_rpt-contain_sf"/>
</dbReference>
<dbReference type="RefSeq" id="XP_056050108.1">
    <property type="nucleotide sequence ID" value="XM_056193029.1"/>
</dbReference>
<dbReference type="SMART" id="SM00248">
    <property type="entry name" value="ANK"/>
    <property type="match status" value="7"/>
</dbReference>
<dbReference type="Gene3D" id="1.25.40.20">
    <property type="entry name" value="Ankyrin repeat-containing domain"/>
    <property type="match status" value="3"/>
</dbReference>
<keyword evidence="6" id="KW-1185">Reference proteome</keyword>
<evidence type="ECO:0000256" key="1">
    <source>
        <dbReference type="ARBA" id="ARBA00022737"/>
    </source>
</evidence>
<dbReference type="PANTHER" id="PTHR24201">
    <property type="entry name" value="ANK_REP_REGION DOMAIN-CONTAINING PROTEIN"/>
    <property type="match status" value="1"/>
</dbReference>
<dbReference type="SUPFAM" id="SSF48403">
    <property type="entry name" value="Ankyrin repeat"/>
    <property type="match status" value="1"/>
</dbReference>
<feature type="repeat" description="ANK" evidence="3">
    <location>
        <begin position="641"/>
        <end position="673"/>
    </location>
</feature>
<feature type="repeat" description="ANK" evidence="3">
    <location>
        <begin position="608"/>
        <end position="640"/>
    </location>
</feature>
<evidence type="ECO:0000256" key="3">
    <source>
        <dbReference type="PROSITE-ProRule" id="PRU00023"/>
    </source>
</evidence>
<keyword evidence="1" id="KW-0677">Repeat</keyword>
<evidence type="ECO:0000313" key="5">
    <source>
        <dbReference type="EMBL" id="KAJ4147167.1"/>
    </source>
</evidence>